<accession>D8RCU4</accession>
<evidence type="ECO:0000256" key="1">
    <source>
        <dbReference type="ARBA" id="ARBA00004167"/>
    </source>
</evidence>
<evidence type="ECO:0000256" key="11">
    <source>
        <dbReference type="SAM" id="MobiDB-lite"/>
    </source>
</evidence>
<dbReference type="Gene3D" id="1.10.510.10">
    <property type="entry name" value="Transferase(Phosphotransferase) domain 1"/>
    <property type="match status" value="1"/>
</dbReference>
<dbReference type="InterPro" id="IPR017441">
    <property type="entry name" value="Protein_kinase_ATP_BS"/>
</dbReference>
<dbReference type="PROSITE" id="PS50011">
    <property type="entry name" value="PROTEIN_KINASE_DOM"/>
    <property type="match status" value="1"/>
</dbReference>
<keyword evidence="5 9" id="KW-0547">Nucleotide-binding</keyword>
<dbReference type="Pfam" id="PF07714">
    <property type="entry name" value="PK_Tyr_Ser-Thr"/>
    <property type="match status" value="1"/>
</dbReference>
<comment type="similarity">
    <text evidence="10">Belongs to the protein kinase superfamily.</text>
</comment>
<evidence type="ECO:0000313" key="13">
    <source>
        <dbReference type="EMBL" id="EFJ30198.1"/>
    </source>
</evidence>
<gene>
    <name evidence="13" type="ORF">SELMODRAFT_170305</name>
</gene>
<evidence type="ECO:0000256" key="10">
    <source>
        <dbReference type="RuleBase" id="RU000304"/>
    </source>
</evidence>
<reference evidence="13 14" key="1">
    <citation type="journal article" date="2011" name="Science">
        <title>The Selaginella genome identifies genetic changes associated with the evolution of vascular plants.</title>
        <authorList>
            <person name="Banks J.A."/>
            <person name="Nishiyama T."/>
            <person name="Hasebe M."/>
            <person name="Bowman J.L."/>
            <person name="Gribskov M."/>
            <person name="dePamphilis C."/>
            <person name="Albert V.A."/>
            <person name="Aono N."/>
            <person name="Aoyama T."/>
            <person name="Ambrose B.A."/>
            <person name="Ashton N.W."/>
            <person name="Axtell M.J."/>
            <person name="Barker E."/>
            <person name="Barker M.S."/>
            <person name="Bennetzen J.L."/>
            <person name="Bonawitz N.D."/>
            <person name="Chapple C."/>
            <person name="Cheng C."/>
            <person name="Correa L.G."/>
            <person name="Dacre M."/>
            <person name="DeBarry J."/>
            <person name="Dreyer I."/>
            <person name="Elias M."/>
            <person name="Engstrom E.M."/>
            <person name="Estelle M."/>
            <person name="Feng L."/>
            <person name="Finet C."/>
            <person name="Floyd S.K."/>
            <person name="Frommer W.B."/>
            <person name="Fujita T."/>
            <person name="Gramzow L."/>
            <person name="Gutensohn M."/>
            <person name="Harholt J."/>
            <person name="Hattori M."/>
            <person name="Heyl A."/>
            <person name="Hirai T."/>
            <person name="Hiwatashi Y."/>
            <person name="Ishikawa M."/>
            <person name="Iwata M."/>
            <person name="Karol K.G."/>
            <person name="Koehler B."/>
            <person name="Kolukisaoglu U."/>
            <person name="Kubo M."/>
            <person name="Kurata T."/>
            <person name="Lalonde S."/>
            <person name="Li K."/>
            <person name="Li Y."/>
            <person name="Litt A."/>
            <person name="Lyons E."/>
            <person name="Manning G."/>
            <person name="Maruyama T."/>
            <person name="Michael T.P."/>
            <person name="Mikami K."/>
            <person name="Miyazaki S."/>
            <person name="Morinaga S."/>
            <person name="Murata T."/>
            <person name="Mueller-Roeber B."/>
            <person name="Nelson D.R."/>
            <person name="Obara M."/>
            <person name="Oguri Y."/>
            <person name="Olmstead R.G."/>
            <person name="Onodera N."/>
            <person name="Petersen B.L."/>
            <person name="Pils B."/>
            <person name="Prigge M."/>
            <person name="Rensing S.A."/>
            <person name="Riano-Pachon D.M."/>
            <person name="Roberts A.W."/>
            <person name="Sato Y."/>
            <person name="Scheller H.V."/>
            <person name="Schulz B."/>
            <person name="Schulz C."/>
            <person name="Shakirov E.V."/>
            <person name="Shibagaki N."/>
            <person name="Shinohara N."/>
            <person name="Shippen D.E."/>
            <person name="Soerensen I."/>
            <person name="Sotooka R."/>
            <person name="Sugimoto N."/>
            <person name="Sugita M."/>
            <person name="Sumikawa N."/>
            <person name="Tanurdzic M."/>
            <person name="Theissen G."/>
            <person name="Ulvskov P."/>
            <person name="Wakazuki S."/>
            <person name="Weng J.K."/>
            <person name="Willats W.W."/>
            <person name="Wipf D."/>
            <person name="Wolf P.G."/>
            <person name="Yang L."/>
            <person name="Zimmer A.D."/>
            <person name="Zhu Q."/>
            <person name="Mitros T."/>
            <person name="Hellsten U."/>
            <person name="Loque D."/>
            <person name="Otillar R."/>
            <person name="Salamov A."/>
            <person name="Schmutz J."/>
            <person name="Shapiro H."/>
            <person name="Lindquist E."/>
            <person name="Lucas S."/>
            <person name="Rokhsar D."/>
            <person name="Grigoriev I.V."/>
        </authorList>
    </citation>
    <scope>NUCLEOTIDE SEQUENCE [LARGE SCALE GENOMIC DNA]</scope>
</reference>
<feature type="domain" description="Protein kinase" evidence="12">
    <location>
        <begin position="88"/>
        <end position="375"/>
    </location>
</feature>
<dbReference type="FunFam" id="1.10.510.10:FF:000146">
    <property type="entry name" value="LRR receptor-like serine/threonine-protein kinase IOS1"/>
    <property type="match status" value="1"/>
</dbReference>
<evidence type="ECO:0000313" key="14">
    <source>
        <dbReference type="Proteomes" id="UP000001514"/>
    </source>
</evidence>
<dbReference type="InterPro" id="IPR001245">
    <property type="entry name" value="Ser-Thr/Tyr_kinase_cat_dom"/>
</dbReference>
<evidence type="ECO:0000256" key="8">
    <source>
        <dbReference type="ARBA" id="ARBA00023170"/>
    </source>
</evidence>
<dbReference type="EMBL" id="GL377576">
    <property type="protein sequence ID" value="EFJ30198.1"/>
    <property type="molecule type" value="Genomic_DNA"/>
</dbReference>
<sequence length="423" mass="46758">MKCIRFSHSGGDKRPEPRSRKSIWNLSSSGGSNPDNARRSGSEANSQTDASGSGQGSPASNFLLSSSMRQNELKVFSFAELKAATRNFHRTHWLGEGGFGCVYKGFIKVNRTDGTESKVEVAVKQLNGKGLQGHKEWLSEIRYLGVVDDPNLVKLIGYCLEDDPRGVQMLLVYEFMPKGSLEGHLFRRGPPVLPWEARVKIALGTARGLAYLHEELQIQIIYRDFKTSNILLDDSFGPKLSDFGLARLGPEGGDSHVTTAVVGTVGYAAPEYVHTGHLTAKSDVWSFGVVLLELLTGRKALDKNRPKNEQRLLEWVKPYISTSRKFHLIMDPSLEGHYPLQAAQKMASLAASCLTRQPKARPKMSALVEGLKQVLAIPVPDGDGTECKENTPQKLEKFHSDPGVTREKLSVWKMFTVPKLVKT</sequence>
<dbReference type="InterPro" id="IPR011009">
    <property type="entry name" value="Kinase-like_dom_sf"/>
</dbReference>
<evidence type="ECO:0000256" key="4">
    <source>
        <dbReference type="ARBA" id="ARBA00022679"/>
    </source>
</evidence>
<dbReference type="Gramene" id="EFJ30198">
    <property type="protein sequence ID" value="EFJ30198"/>
    <property type="gene ID" value="SELMODRAFT_170305"/>
</dbReference>
<feature type="binding site" evidence="9">
    <location>
        <position position="124"/>
    </location>
    <ligand>
        <name>ATP</name>
        <dbReference type="ChEBI" id="CHEBI:30616"/>
    </ligand>
</feature>
<evidence type="ECO:0000256" key="6">
    <source>
        <dbReference type="ARBA" id="ARBA00022777"/>
    </source>
</evidence>
<comment type="subcellular location">
    <subcellularLocation>
        <location evidence="1">Membrane</location>
        <topology evidence="1">Single-pass membrane protein</topology>
    </subcellularLocation>
</comment>
<dbReference type="CDD" id="cd14066">
    <property type="entry name" value="STKc_IRAK"/>
    <property type="match status" value="1"/>
</dbReference>
<dbReference type="InParanoid" id="D8RCU4"/>
<dbReference type="OrthoDB" id="4062651at2759"/>
<dbReference type="KEGG" id="smo:SELMODRAFT_170305"/>
<dbReference type="PANTHER" id="PTHR45621">
    <property type="entry name" value="OS01G0588500 PROTEIN-RELATED"/>
    <property type="match status" value="1"/>
</dbReference>
<dbReference type="EC" id="2.7.11.1" evidence="2"/>
<feature type="region of interest" description="Disordered" evidence="11">
    <location>
        <begin position="1"/>
        <end position="62"/>
    </location>
</feature>
<dbReference type="InterPro" id="IPR008271">
    <property type="entry name" value="Ser/Thr_kinase_AS"/>
</dbReference>
<dbReference type="GO" id="GO:0016020">
    <property type="term" value="C:membrane"/>
    <property type="evidence" value="ECO:0007669"/>
    <property type="project" value="UniProtKB-SubCell"/>
</dbReference>
<evidence type="ECO:0000256" key="3">
    <source>
        <dbReference type="ARBA" id="ARBA00022527"/>
    </source>
</evidence>
<dbReference type="FunCoup" id="D8RCU4">
    <property type="interactions" value="28"/>
</dbReference>
<dbReference type="PROSITE" id="PS00107">
    <property type="entry name" value="PROTEIN_KINASE_ATP"/>
    <property type="match status" value="1"/>
</dbReference>
<keyword evidence="6" id="KW-0418">Kinase</keyword>
<dbReference type="FunFam" id="3.30.200.20:FF:000228">
    <property type="entry name" value="Serine/threonine-protein kinase BIK1"/>
    <property type="match status" value="1"/>
</dbReference>
<dbReference type="SUPFAM" id="SSF56112">
    <property type="entry name" value="Protein kinase-like (PK-like)"/>
    <property type="match status" value="1"/>
</dbReference>
<dbReference type="HOGENOM" id="CLU_000288_21_13_1"/>
<evidence type="ECO:0000256" key="5">
    <source>
        <dbReference type="ARBA" id="ARBA00022741"/>
    </source>
</evidence>
<dbReference type="OMA" id="HTIMDSR"/>
<evidence type="ECO:0000259" key="12">
    <source>
        <dbReference type="PROSITE" id="PS50011"/>
    </source>
</evidence>
<keyword evidence="8" id="KW-0675">Receptor</keyword>
<dbReference type="AlphaFoldDB" id="D8RCU4"/>
<keyword evidence="4" id="KW-0808">Transferase</keyword>
<dbReference type="Proteomes" id="UP000001514">
    <property type="component" value="Unassembled WGS sequence"/>
</dbReference>
<dbReference type="InterPro" id="IPR000719">
    <property type="entry name" value="Prot_kinase_dom"/>
</dbReference>
<evidence type="ECO:0000256" key="9">
    <source>
        <dbReference type="PROSITE-ProRule" id="PRU10141"/>
    </source>
</evidence>
<dbReference type="GO" id="GO:0005524">
    <property type="term" value="F:ATP binding"/>
    <property type="evidence" value="ECO:0007669"/>
    <property type="project" value="UniProtKB-UniRule"/>
</dbReference>
<proteinExistence type="inferred from homology"/>
<feature type="compositionally biased region" description="Polar residues" evidence="11">
    <location>
        <begin position="42"/>
        <end position="62"/>
    </location>
</feature>
<keyword evidence="7 9" id="KW-0067">ATP-binding</keyword>
<evidence type="ECO:0000256" key="2">
    <source>
        <dbReference type="ARBA" id="ARBA00012513"/>
    </source>
</evidence>
<dbReference type="GO" id="GO:0004674">
    <property type="term" value="F:protein serine/threonine kinase activity"/>
    <property type="evidence" value="ECO:0007669"/>
    <property type="project" value="UniProtKB-KW"/>
</dbReference>
<feature type="compositionally biased region" description="Basic and acidic residues" evidence="11">
    <location>
        <begin position="10"/>
        <end position="19"/>
    </location>
</feature>
<keyword evidence="14" id="KW-1185">Reference proteome</keyword>
<organism evidence="14">
    <name type="scientific">Selaginella moellendorffii</name>
    <name type="common">Spikemoss</name>
    <dbReference type="NCBI Taxonomy" id="88036"/>
    <lineage>
        <taxon>Eukaryota</taxon>
        <taxon>Viridiplantae</taxon>
        <taxon>Streptophyta</taxon>
        <taxon>Embryophyta</taxon>
        <taxon>Tracheophyta</taxon>
        <taxon>Lycopodiopsida</taxon>
        <taxon>Selaginellales</taxon>
        <taxon>Selaginellaceae</taxon>
        <taxon>Selaginella</taxon>
    </lineage>
</organism>
<evidence type="ECO:0000256" key="7">
    <source>
        <dbReference type="ARBA" id="ARBA00022840"/>
    </source>
</evidence>
<keyword evidence="3 10" id="KW-0723">Serine/threonine-protein kinase</keyword>
<protein>
    <recommendedName>
        <fullName evidence="2">non-specific serine/threonine protein kinase</fullName>
        <ecNumber evidence="2">2.7.11.1</ecNumber>
    </recommendedName>
</protein>
<name>D8RCU4_SELML</name>
<dbReference type="Gene3D" id="3.30.200.20">
    <property type="entry name" value="Phosphorylase Kinase, domain 1"/>
    <property type="match status" value="1"/>
</dbReference>
<feature type="compositionally biased region" description="Polar residues" evidence="11">
    <location>
        <begin position="22"/>
        <end position="35"/>
    </location>
</feature>
<dbReference type="eggNOG" id="KOG1187">
    <property type="taxonomic scope" value="Eukaryota"/>
</dbReference>
<dbReference type="InterPro" id="IPR050823">
    <property type="entry name" value="Plant_Ser_Thr_Prot_Kinase"/>
</dbReference>
<dbReference type="PROSITE" id="PS00108">
    <property type="entry name" value="PROTEIN_KINASE_ST"/>
    <property type="match status" value="1"/>
</dbReference>